<feature type="region of interest" description="Disordered" evidence="1">
    <location>
        <begin position="513"/>
        <end position="797"/>
    </location>
</feature>
<feature type="compositionally biased region" description="Basic residues" evidence="1">
    <location>
        <begin position="156"/>
        <end position="170"/>
    </location>
</feature>
<feature type="compositionally biased region" description="Basic and acidic residues" evidence="1">
    <location>
        <begin position="513"/>
        <end position="523"/>
    </location>
</feature>
<feature type="compositionally biased region" description="Polar residues" evidence="1">
    <location>
        <begin position="633"/>
        <end position="712"/>
    </location>
</feature>
<dbReference type="EMBL" id="CAJMWZ010004957">
    <property type="protein sequence ID" value="CAE6498316.1"/>
    <property type="molecule type" value="Genomic_DNA"/>
</dbReference>
<feature type="compositionally biased region" description="Acidic residues" evidence="1">
    <location>
        <begin position="355"/>
        <end position="364"/>
    </location>
</feature>
<feature type="compositionally biased region" description="Low complexity" evidence="1">
    <location>
        <begin position="604"/>
        <end position="632"/>
    </location>
</feature>
<evidence type="ECO:0000256" key="1">
    <source>
        <dbReference type="SAM" id="MobiDB-lite"/>
    </source>
</evidence>
<organism evidence="2 3">
    <name type="scientific">Rhizoctonia solani</name>
    <dbReference type="NCBI Taxonomy" id="456999"/>
    <lineage>
        <taxon>Eukaryota</taxon>
        <taxon>Fungi</taxon>
        <taxon>Dikarya</taxon>
        <taxon>Basidiomycota</taxon>
        <taxon>Agaricomycotina</taxon>
        <taxon>Agaricomycetes</taxon>
        <taxon>Cantharellales</taxon>
        <taxon>Ceratobasidiaceae</taxon>
        <taxon>Rhizoctonia</taxon>
    </lineage>
</organism>
<sequence length="797" mass="88790">MTKHDIKHHLSQTTASSMAHRRSTSDSTAPIFVAHSLEFAGQGEEEDKYNAAQRYDWDDVPPKLIESRAQYDATQPFDYAVPKKTKVLGSSENLVTGVRRSTRSRKDENTPVVSESEIARQLNKKRGRPRRSEASRKTDDGDHTEDESYMEPASGTRRRSQHQPSKRPRVSRNEEPTRREETDEEQERDASARSRVTPIKPQQANRWSNTEDRQLIDSLFEVIGSIPWRRVTAYMAEKGYTCADRGEGAIRGRWKVLRPRLYIVPPPVVRGAAAKSQMKAKEKETTEPEVEAEHEEKDAEGEHEDKEGDQEESEAVGEEEEREAERAGREAAEQAARDIEDELDAEEAKGRDGEGDTTVEEDDSPAPRRERPRGTGPPKRPRDRGPERQRDKERGREQEREREMNQGPPTPPRIPTPTLRPPTKPPNAGSSARSPVPVSPNPNRRTLPSLQSPERTSERSLPLPVPVVNQRSPRLADTHSPRLLGPPTPPQTGTLLAPMLTSMTGGWDREREGWVETSQERGHANPHGNLLGPHASPGHTHHILPEHQREYPPHPPNVSLPHPPEHPPRKSRKPEMHPFRTSAPGPWPHNQAQVGHGGYQGPTAGQSGYQGQGPYQAPAAGQGAYQAPTAQGSFQTLTGAYQPQGYNSSSGQTYQSPPQTFQQTIPPGRVYQTSPRPAYAQTSPSQVYHSPSRVYQSPPGQTYHSPPSQTYHAHSPSRQPYHPHPHPSSYQGPASQVFPPPPLYVPPPTTFPIESQSSSRSTFQDSPTFRGGSSSRLPMLGERGGIGEGAREWDRVE</sequence>
<evidence type="ECO:0000313" key="2">
    <source>
        <dbReference type="EMBL" id="CAE6498316.1"/>
    </source>
</evidence>
<evidence type="ECO:0000313" key="3">
    <source>
        <dbReference type="Proteomes" id="UP000663850"/>
    </source>
</evidence>
<feature type="compositionally biased region" description="Pro residues" evidence="1">
    <location>
        <begin position="408"/>
        <end position="425"/>
    </location>
</feature>
<dbReference type="AlphaFoldDB" id="A0A8H3CVV5"/>
<feature type="compositionally biased region" description="Basic and acidic residues" evidence="1">
    <location>
        <begin position="130"/>
        <end position="141"/>
    </location>
</feature>
<feature type="region of interest" description="Disordered" evidence="1">
    <location>
        <begin position="1"/>
        <end position="27"/>
    </location>
</feature>
<feature type="compositionally biased region" description="Pro residues" evidence="1">
    <location>
        <begin position="553"/>
        <end position="562"/>
    </location>
</feature>
<feature type="compositionally biased region" description="Basic and acidic residues" evidence="1">
    <location>
        <begin position="383"/>
        <end position="404"/>
    </location>
</feature>
<feature type="compositionally biased region" description="Low complexity" evidence="1">
    <location>
        <begin position="751"/>
        <end position="766"/>
    </location>
</feature>
<name>A0A8H3CVV5_9AGAM</name>
<feature type="region of interest" description="Disordered" evidence="1">
    <location>
        <begin position="271"/>
        <end position="498"/>
    </location>
</feature>
<proteinExistence type="predicted"/>
<feature type="region of interest" description="Disordered" evidence="1">
    <location>
        <begin position="68"/>
        <end position="208"/>
    </location>
</feature>
<protein>
    <submittedName>
        <fullName evidence="2">Uncharacterized protein</fullName>
    </submittedName>
</protein>
<feature type="compositionally biased region" description="Pro residues" evidence="1">
    <location>
        <begin position="738"/>
        <end position="750"/>
    </location>
</feature>
<feature type="compositionally biased region" description="Basic residues" evidence="1">
    <location>
        <begin position="1"/>
        <end position="10"/>
    </location>
</feature>
<gene>
    <name evidence="2" type="ORF">RDB_LOCUS92123</name>
</gene>
<feature type="compositionally biased region" description="Basic and acidic residues" evidence="1">
    <location>
        <begin position="171"/>
        <end position="181"/>
    </location>
</feature>
<feature type="compositionally biased region" description="Basic and acidic residues" evidence="1">
    <location>
        <begin position="323"/>
        <end position="338"/>
    </location>
</feature>
<accession>A0A8H3CVV5</accession>
<reference evidence="2" key="1">
    <citation type="submission" date="2021-01" db="EMBL/GenBank/DDBJ databases">
        <authorList>
            <person name="Kaushik A."/>
        </authorList>
    </citation>
    <scope>NUCLEOTIDE SEQUENCE</scope>
    <source>
        <strain evidence="2">Type strain: AG8-Rh-89/</strain>
    </source>
</reference>
<comment type="caution">
    <text evidence="2">The sequence shown here is derived from an EMBL/GenBank/DDBJ whole genome shotgun (WGS) entry which is preliminary data.</text>
</comment>
<feature type="compositionally biased region" description="Acidic residues" evidence="1">
    <location>
        <begin position="287"/>
        <end position="322"/>
    </location>
</feature>
<dbReference type="Proteomes" id="UP000663850">
    <property type="component" value="Unassembled WGS sequence"/>
</dbReference>
<feature type="compositionally biased region" description="Basic and acidic residues" evidence="1">
    <location>
        <begin position="543"/>
        <end position="552"/>
    </location>
</feature>
<feature type="compositionally biased region" description="Basic and acidic residues" evidence="1">
    <location>
        <begin position="563"/>
        <end position="578"/>
    </location>
</feature>
<feature type="compositionally biased region" description="Polar residues" evidence="1">
    <location>
        <begin position="441"/>
        <end position="454"/>
    </location>
</feature>